<evidence type="ECO:0000256" key="1">
    <source>
        <dbReference type="SAM" id="Phobius"/>
    </source>
</evidence>
<keyword evidence="1" id="KW-0472">Membrane</keyword>
<reference evidence="2 3" key="1">
    <citation type="submission" date="2016-03" db="EMBL/GenBank/DDBJ databases">
        <title>Complete genome sequence of Thermococcus profundus strain DT5432.</title>
        <authorList>
            <person name="Oger P.M."/>
        </authorList>
    </citation>
    <scope>NUCLEOTIDE SEQUENCE [LARGE SCALE GENOMIC DNA]</scope>
    <source>
        <strain evidence="2 3">DT 5432</strain>
    </source>
</reference>
<dbReference type="Proteomes" id="UP000250179">
    <property type="component" value="Chromosome"/>
</dbReference>
<keyword evidence="1" id="KW-0812">Transmembrane</keyword>
<name>A0A2Z2M6M2_THEPR</name>
<dbReference type="EMBL" id="CP014862">
    <property type="protein sequence ID" value="ASJ01777.1"/>
    <property type="molecule type" value="Genomic_DNA"/>
</dbReference>
<keyword evidence="3" id="KW-1185">Reference proteome</keyword>
<organism evidence="2 3">
    <name type="scientific">Thermococcus profundus</name>
    <dbReference type="NCBI Taxonomy" id="49899"/>
    <lineage>
        <taxon>Archaea</taxon>
        <taxon>Methanobacteriati</taxon>
        <taxon>Methanobacteriota</taxon>
        <taxon>Thermococci</taxon>
        <taxon>Thermococcales</taxon>
        <taxon>Thermococcaceae</taxon>
        <taxon>Thermococcus</taxon>
    </lineage>
</organism>
<keyword evidence="1" id="KW-1133">Transmembrane helix</keyword>
<dbReference type="AlphaFoldDB" id="A0A2Z2M6M2"/>
<evidence type="ECO:0008006" key="4">
    <source>
        <dbReference type="Google" id="ProtNLM"/>
    </source>
</evidence>
<accession>A0A2Z2M6M2</accession>
<protein>
    <recommendedName>
        <fullName evidence="4">DUF5305 domain-containing protein</fullName>
    </recommendedName>
</protein>
<dbReference type="KEGG" id="tprf:A3L09_00115"/>
<gene>
    <name evidence="2" type="ORF">A3L09_00115</name>
</gene>
<feature type="transmembrane region" description="Helical" evidence="1">
    <location>
        <begin position="236"/>
        <end position="259"/>
    </location>
</feature>
<dbReference type="InterPro" id="IPR035185">
    <property type="entry name" value="DUF5305"/>
</dbReference>
<sequence length="356" mass="40071">MPSGVYRLLMSIKKNWIIIFVVFLLLGLFSYHQYSAIPTKYVRTGARTVNLYTWNGDLWGEGIVTEDNPLWPKGERVSLPIYPMSISKEAEVGFSFNVSGNRVNLTFSRELRVLYYISYDKKRIVTETYSLSKNVSSGRGFEERLIVNISDISQRIKDLSSYLRLPRQESGIEVVGVVTYSGTVDGKNVAGNQTFKGSIELPFEGFYTILGDSQNRTITTTETHKTEVYTHSRKRVFYLLGLVLSGAVALTALGVGLGFRPDEGTLNRLELEAEASKFSKWISRGKLEDFTPVAKVRMSSLSDLVNAAIDMNARAIHDEEKGVYFVVHEGVFYYFKVGGEDRKKDEPSLQKDSGKP</sequence>
<evidence type="ECO:0000313" key="2">
    <source>
        <dbReference type="EMBL" id="ASJ01777.1"/>
    </source>
</evidence>
<proteinExistence type="predicted"/>
<dbReference type="Pfam" id="PF17231">
    <property type="entry name" value="DUF5305"/>
    <property type="match status" value="1"/>
</dbReference>
<evidence type="ECO:0000313" key="3">
    <source>
        <dbReference type="Proteomes" id="UP000250179"/>
    </source>
</evidence>
<feature type="transmembrane region" description="Helical" evidence="1">
    <location>
        <begin position="16"/>
        <end position="34"/>
    </location>
</feature>